<dbReference type="RefSeq" id="WP_044250114.1">
    <property type="nucleotide sequence ID" value="NZ_ASRX01000092.1"/>
</dbReference>
<evidence type="ECO:0008006" key="5">
    <source>
        <dbReference type="Google" id="ProtNLM"/>
    </source>
</evidence>
<protein>
    <recommendedName>
        <fullName evidence="5">PHP domain protein</fullName>
    </recommendedName>
</protein>
<evidence type="ECO:0000256" key="1">
    <source>
        <dbReference type="SAM" id="MobiDB-lite"/>
    </source>
</evidence>
<reference evidence="3 4" key="1">
    <citation type="submission" date="2013-05" db="EMBL/GenBank/DDBJ databases">
        <title>Genome assembly of Chondromyces apiculatus DSM 436.</title>
        <authorList>
            <person name="Sharma G."/>
            <person name="Khatri I."/>
            <person name="Kaur C."/>
            <person name="Mayilraj S."/>
            <person name="Subramanian S."/>
        </authorList>
    </citation>
    <scope>NUCLEOTIDE SEQUENCE [LARGE SCALE GENOMIC DNA]</scope>
    <source>
        <strain evidence="3 4">DSM 436</strain>
    </source>
</reference>
<comment type="caution">
    <text evidence="3">The sequence shown here is derived from an EMBL/GenBank/DDBJ whole genome shotgun (WGS) entry which is preliminary data.</text>
</comment>
<proteinExistence type="predicted"/>
<feature type="region of interest" description="Disordered" evidence="1">
    <location>
        <begin position="18"/>
        <end position="40"/>
    </location>
</feature>
<keyword evidence="2" id="KW-0732">Signal</keyword>
<dbReference type="Proteomes" id="UP000019678">
    <property type="component" value="Unassembled WGS sequence"/>
</dbReference>
<dbReference type="OrthoDB" id="5488142at2"/>
<keyword evidence="4" id="KW-1185">Reference proteome</keyword>
<organism evidence="3 4">
    <name type="scientific">Chondromyces apiculatus DSM 436</name>
    <dbReference type="NCBI Taxonomy" id="1192034"/>
    <lineage>
        <taxon>Bacteria</taxon>
        <taxon>Pseudomonadati</taxon>
        <taxon>Myxococcota</taxon>
        <taxon>Polyangia</taxon>
        <taxon>Polyangiales</taxon>
        <taxon>Polyangiaceae</taxon>
        <taxon>Chondromyces</taxon>
    </lineage>
</organism>
<gene>
    <name evidence="3" type="ORF">CAP_8789</name>
</gene>
<dbReference type="Gene3D" id="3.20.20.140">
    <property type="entry name" value="Metal-dependent hydrolases"/>
    <property type="match status" value="1"/>
</dbReference>
<dbReference type="AlphaFoldDB" id="A0A017SW73"/>
<dbReference type="InterPro" id="IPR016195">
    <property type="entry name" value="Pol/histidinol_Pase-like"/>
</dbReference>
<dbReference type="SUPFAM" id="SSF89550">
    <property type="entry name" value="PHP domain-like"/>
    <property type="match status" value="1"/>
</dbReference>
<dbReference type="PROSITE" id="PS51257">
    <property type="entry name" value="PROKAR_LIPOPROTEIN"/>
    <property type="match status" value="1"/>
</dbReference>
<feature type="signal peptide" evidence="2">
    <location>
        <begin position="1"/>
        <end position="19"/>
    </location>
</feature>
<evidence type="ECO:0000256" key="2">
    <source>
        <dbReference type="SAM" id="SignalP"/>
    </source>
</evidence>
<evidence type="ECO:0000313" key="4">
    <source>
        <dbReference type="Proteomes" id="UP000019678"/>
    </source>
</evidence>
<dbReference type="eggNOG" id="COG0613">
    <property type="taxonomic scope" value="Bacteria"/>
</dbReference>
<feature type="chain" id="PRO_5001496734" description="PHP domain protein" evidence="2">
    <location>
        <begin position="20"/>
        <end position="464"/>
    </location>
</feature>
<evidence type="ECO:0000313" key="3">
    <source>
        <dbReference type="EMBL" id="EYF01002.1"/>
    </source>
</evidence>
<dbReference type="STRING" id="1192034.CAP_8789"/>
<accession>A0A017SW73</accession>
<name>A0A017SW73_9BACT</name>
<dbReference type="EMBL" id="ASRX01000092">
    <property type="protein sequence ID" value="EYF01002.1"/>
    <property type="molecule type" value="Genomic_DNA"/>
</dbReference>
<sequence>MRALVTIAAVLLLGCGSEAAPPPEAPKPRPWERLGSPSDALQGARGLRPFRGIIHSHSPYSHDACDGEGLTAEGKPNPGCAADLRRGVCEAGVDFVFLTDHPDHMAEQPFEDLFFVGAGDEPVLSDAGTIAGNQLGCDDGRRVLITVGHENALMSAGLERHVPGDVEARQAIYRGSDEASAQAMRDVGGLVLLPHTESHTPEQVTAAPVDAIEVFNLHASIDPDIRAEWLGLDSFTAVAEVLAFNAGGEEGPEPDLSFLAFFEELPRYFTLWDEQLVTRRLPGTAGTDVHQNVLAGTMRDGERGDSFRRLMRWFSNDVLLPVETAEPDPWQIKDAVRAGRSYVAFDILGVPQGFDFHAMRGGAAVEMGGVVPAGSSLHAVAPTLLDPDPVADAPEITMRLLRVTGAGTEVVAEGATIDVASAEPGAHRVEVRIVPRHLRPYLGTTPEKYIRNVPWVLSNPIYVE</sequence>